<evidence type="ECO:0000313" key="2">
    <source>
        <dbReference type="EMBL" id="RFM22918.1"/>
    </source>
</evidence>
<dbReference type="Gene3D" id="1.25.40.10">
    <property type="entry name" value="Tetratricopeptide repeat domain"/>
    <property type="match status" value="1"/>
</dbReference>
<accession>A0A395LXU4</accession>
<dbReference type="EMBL" id="PHFL01000072">
    <property type="protein sequence ID" value="RFM22918.1"/>
    <property type="molecule type" value="Genomic_DNA"/>
</dbReference>
<evidence type="ECO:0000313" key="3">
    <source>
        <dbReference type="Proteomes" id="UP000266389"/>
    </source>
</evidence>
<dbReference type="PROSITE" id="PS50005">
    <property type="entry name" value="TPR"/>
    <property type="match status" value="1"/>
</dbReference>
<dbReference type="InterPro" id="IPR011990">
    <property type="entry name" value="TPR-like_helical_dom_sf"/>
</dbReference>
<dbReference type="AlphaFoldDB" id="A0A395LXU4"/>
<feature type="repeat" description="TPR" evidence="1">
    <location>
        <begin position="349"/>
        <end position="382"/>
    </location>
</feature>
<dbReference type="SMART" id="SM00028">
    <property type="entry name" value="TPR"/>
    <property type="match status" value="4"/>
</dbReference>
<dbReference type="Proteomes" id="UP000266389">
    <property type="component" value="Unassembled WGS sequence"/>
</dbReference>
<name>A0A395LXU4_9BACT</name>
<gene>
    <name evidence="2" type="ORF">D0433_13975</name>
</gene>
<dbReference type="InterPro" id="IPR019734">
    <property type="entry name" value="TPR_rpt"/>
</dbReference>
<organism evidence="2 3">
    <name type="scientific">Candidatus Thermochlorobacter aerophilus</name>
    <dbReference type="NCBI Taxonomy" id="1868324"/>
    <lineage>
        <taxon>Bacteria</taxon>
        <taxon>Pseudomonadati</taxon>
        <taxon>Chlorobiota</taxon>
        <taxon>Chlorobiia</taxon>
        <taxon>Chlorobiales</taxon>
        <taxon>Candidatus Thermochlorobacteriaceae</taxon>
        <taxon>Candidatus Thermochlorobacter</taxon>
    </lineage>
</organism>
<dbReference type="SUPFAM" id="SSF48452">
    <property type="entry name" value="TPR-like"/>
    <property type="match status" value="2"/>
</dbReference>
<sequence length="398" mass="46569">MREHSIHRRRYTLLHTLLAILLSLNLAYAQIERRTVAPDPIKQYSDQVLIGIDLIYNLEFAKAEKIFGEIRNKDPKSPVGYFFLGMTLWWKIMLDMDNTDYDDEFCDLMEKTIEVCDERLERNSEDIEALFFKCGALGFRGRLRANRESWFKAASDGKDALPIVNKLRKLDKDNYDILFGLGLYNYYAEVIPEKIPAVRPLALLFPKGDRKKGIEQLELASEKSRYARSESLYFLLQIYYVYEKDYVKAVHYARRLYEKYPRNVVFHTFLGRALASGGYWHEAEMVYQDVLQKSRNKVEHYGDRAAREAHFHLGVAMMNSRKISQAMEHFKHAEALSKKIDKEPSPYQALTMLRLGMIYDLQGDHATAVAHYKKVLQMKDYQNSHQLAKMYIDHPFSG</sequence>
<reference evidence="2 3" key="1">
    <citation type="journal article" date="2011" name="ISME J.">
        <title>Community ecology of hot spring cyanobacterial mats: predominant populations and their functional potential.</title>
        <authorList>
            <person name="Klatt C.G."/>
            <person name="Wood J.M."/>
            <person name="Rusch D.B."/>
            <person name="Bateson M.M."/>
            <person name="Hamamura N."/>
            <person name="Heidelberg J.F."/>
            <person name="Grossman A.R."/>
            <person name="Bhaya D."/>
            <person name="Cohan F.M."/>
            <person name="Kuhl M."/>
            <person name="Bryant D.A."/>
            <person name="Ward D.M."/>
        </authorList>
    </citation>
    <scope>NUCLEOTIDE SEQUENCE [LARGE SCALE GENOMIC DNA]</scope>
    <source>
        <strain evidence="2">OS</strain>
    </source>
</reference>
<proteinExistence type="predicted"/>
<evidence type="ECO:0000256" key="1">
    <source>
        <dbReference type="PROSITE-ProRule" id="PRU00339"/>
    </source>
</evidence>
<protein>
    <submittedName>
        <fullName evidence="2">Tetratricopeptide repeat protein</fullName>
    </submittedName>
</protein>
<comment type="caution">
    <text evidence="2">The sequence shown here is derived from an EMBL/GenBank/DDBJ whole genome shotgun (WGS) entry which is preliminary data.</text>
</comment>
<dbReference type="Pfam" id="PF13424">
    <property type="entry name" value="TPR_12"/>
    <property type="match status" value="1"/>
</dbReference>
<keyword evidence="1" id="KW-0802">TPR repeat</keyword>